<gene>
    <name evidence="1" type="ORF">AB0C36_37730</name>
</gene>
<dbReference type="RefSeq" id="WP_358363173.1">
    <property type="nucleotide sequence ID" value="NZ_JBEZFP010000161.1"/>
</dbReference>
<dbReference type="EMBL" id="JBEZFP010000161">
    <property type="protein sequence ID" value="MEU8139226.1"/>
    <property type="molecule type" value="Genomic_DNA"/>
</dbReference>
<proteinExistence type="predicted"/>
<dbReference type="Proteomes" id="UP001551482">
    <property type="component" value="Unassembled WGS sequence"/>
</dbReference>
<accession>A0ABV3DTZ4</accession>
<comment type="caution">
    <text evidence="1">The sequence shown here is derived from an EMBL/GenBank/DDBJ whole genome shotgun (WGS) entry which is preliminary data.</text>
</comment>
<evidence type="ECO:0000313" key="1">
    <source>
        <dbReference type="EMBL" id="MEU8139226.1"/>
    </source>
</evidence>
<reference evidence="1 2" key="1">
    <citation type="submission" date="2024-06" db="EMBL/GenBank/DDBJ databases">
        <title>The Natural Products Discovery Center: Release of the First 8490 Sequenced Strains for Exploring Actinobacteria Biosynthetic Diversity.</title>
        <authorList>
            <person name="Kalkreuter E."/>
            <person name="Kautsar S.A."/>
            <person name="Yang D."/>
            <person name="Bader C.D."/>
            <person name="Teijaro C.N."/>
            <person name="Fluegel L."/>
            <person name="Davis C.M."/>
            <person name="Simpson J.R."/>
            <person name="Lauterbach L."/>
            <person name="Steele A.D."/>
            <person name="Gui C."/>
            <person name="Meng S."/>
            <person name="Li G."/>
            <person name="Viehrig K."/>
            <person name="Ye F."/>
            <person name="Su P."/>
            <person name="Kiefer A.F."/>
            <person name="Nichols A."/>
            <person name="Cepeda A.J."/>
            <person name="Yan W."/>
            <person name="Fan B."/>
            <person name="Jiang Y."/>
            <person name="Adhikari A."/>
            <person name="Zheng C.-J."/>
            <person name="Schuster L."/>
            <person name="Cowan T.M."/>
            <person name="Smanski M.J."/>
            <person name="Chevrette M.G."/>
            <person name="De Carvalho L.P.S."/>
            <person name="Shen B."/>
        </authorList>
    </citation>
    <scope>NUCLEOTIDE SEQUENCE [LARGE SCALE GENOMIC DNA]</scope>
    <source>
        <strain evidence="1 2">NPDC048946</strain>
    </source>
</reference>
<name>A0ABV3DTZ4_9ACTN</name>
<evidence type="ECO:0000313" key="2">
    <source>
        <dbReference type="Proteomes" id="UP001551482"/>
    </source>
</evidence>
<keyword evidence="2" id="KW-1185">Reference proteome</keyword>
<protein>
    <submittedName>
        <fullName evidence="1">Uncharacterized protein</fullName>
    </submittedName>
</protein>
<organism evidence="1 2">
    <name type="scientific">Streptodolium elevatio</name>
    <dbReference type="NCBI Taxonomy" id="3157996"/>
    <lineage>
        <taxon>Bacteria</taxon>
        <taxon>Bacillati</taxon>
        <taxon>Actinomycetota</taxon>
        <taxon>Actinomycetes</taxon>
        <taxon>Kitasatosporales</taxon>
        <taxon>Streptomycetaceae</taxon>
        <taxon>Streptodolium</taxon>
    </lineage>
</organism>
<sequence>MLSPTIMEAAFETPMPDANCLSPATAFRLVLRVDTAAARAGREFPLPVPADPAHPGDVVVSWTSSWNSARCS</sequence>